<evidence type="ECO:0000313" key="4">
    <source>
        <dbReference type="Proteomes" id="UP000638732"/>
    </source>
</evidence>
<dbReference type="InterPro" id="IPR035984">
    <property type="entry name" value="Acyl-CoA-binding_sf"/>
</dbReference>
<feature type="domain" description="ACB" evidence="2">
    <location>
        <begin position="4"/>
        <end position="88"/>
    </location>
</feature>
<organism evidence="3 4">
    <name type="scientific">Mucilaginibacter agri</name>
    <dbReference type="NCBI Taxonomy" id="2695265"/>
    <lineage>
        <taxon>Bacteria</taxon>
        <taxon>Pseudomonadati</taxon>
        <taxon>Bacteroidota</taxon>
        <taxon>Sphingobacteriia</taxon>
        <taxon>Sphingobacteriales</taxon>
        <taxon>Sphingobacteriaceae</taxon>
        <taxon>Mucilaginibacter</taxon>
    </lineage>
</organism>
<dbReference type="InterPro" id="IPR014352">
    <property type="entry name" value="FERM/acyl-CoA-bd_prot_sf"/>
</dbReference>
<evidence type="ECO:0000256" key="1">
    <source>
        <dbReference type="ARBA" id="ARBA00023121"/>
    </source>
</evidence>
<dbReference type="GO" id="GO:0000062">
    <property type="term" value="F:fatty-acyl-CoA binding"/>
    <property type="evidence" value="ECO:0007669"/>
    <property type="project" value="InterPro"/>
</dbReference>
<name>A0A965ZH88_9SPHI</name>
<keyword evidence="4" id="KW-1185">Reference proteome</keyword>
<comment type="caution">
    <text evidence="3">The sequence shown here is derived from an EMBL/GenBank/DDBJ whole genome shotgun (WGS) entry which is preliminary data.</text>
</comment>
<dbReference type="SUPFAM" id="SSF47027">
    <property type="entry name" value="Acyl-CoA binding protein"/>
    <property type="match status" value="1"/>
</dbReference>
<reference evidence="3" key="2">
    <citation type="submission" date="2020-10" db="EMBL/GenBank/DDBJ databases">
        <title>Mucilaginibacter sp. nov., isolated from soil.</title>
        <authorList>
            <person name="Jeon C.O."/>
        </authorList>
    </citation>
    <scope>NUCLEOTIDE SEQUENCE</scope>
    <source>
        <strain evidence="3">R11</strain>
    </source>
</reference>
<protein>
    <submittedName>
        <fullName evidence="3">Acyl-CoA-binding protein</fullName>
    </submittedName>
</protein>
<dbReference type="InterPro" id="IPR000582">
    <property type="entry name" value="Acyl-CoA-binding_protein"/>
</dbReference>
<evidence type="ECO:0000259" key="2">
    <source>
        <dbReference type="PROSITE" id="PS51228"/>
    </source>
</evidence>
<dbReference type="GO" id="GO:0006631">
    <property type="term" value="P:fatty acid metabolic process"/>
    <property type="evidence" value="ECO:0007669"/>
    <property type="project" value="TreeGrafter"/>
</dbReference>
<dbReference type="PANTHER" id="PTHR23310:SF62">
    <property type="entry name" value="ACYL-COA BINDING PROTEIN 1, ISOFORM A"/>
    <property type="match status" value="1"/>
</dbReference>
<sequence length="88" mass="10069">MMSLKESFEKAVKESKELSKRPDNETLLKLYSLYKQATEGDMDPNTPTPGMFDFVNKAKHDAWKKLNGMSSEAAMDEYIKLYEQLKGA</sequence>
<keyword evidence="1" id="KW-0446">Lipid-binding</keyword>
<evidence type="ECO:0000313" key="3">
    <source>
        <dbReference type="EMBL" id="NCD71043.1"/>
    </source>
</evidence>
<dbReference type="PRINTS" id="PR00689">
    <property type="entry name" value="ACOABINDINGP"/>
</dbReference>
<dbReference type="Proteomes" id="UP000638732">
    <property type="component" value="Unassembled WGS sequence"/>
</dbReference>
<dbReference type="PANTHER" id="PTHR23310">
    <property type="entry name" value="ACYL-COA-BINDING PROTEIN, ACBP"/>
    <property type="match status" value="1"/>
</dbReference>
<dbReference type="AlphaFoldDB" id="A0A965ZH88"/>
<dbReference type="EMBL" id="WWEO01000044">
    <property type="protein sequence ID" value="NCD71043.1"/>
    <property type="molecule type" value="Genomic_DNA"/>
</dbReference>
<proteinExistence type="predicted"/>
<dbReference type="Pfam" id="PF00887">
    <property type="entry name" value="ACBP"/>
    <property type="match status" value="1"/>
</dbReference>
<dbReference type="PROSITE" id="PS51228">
    <property type="entry name" value="ACB_2"/>
    <property type="match status" value="1"/>
</dbReference>
<gene>
    <name evidence="3" type="ORF">GSY63_16880</name>
</gene>
<accession>A0A965ZH88</accession>
<dbReference type="Gene3D" id="1.20.80.10">
    <property type="match status" value="1"/>
</dbReference>
<reference evidence="3" key="1">
    <citation type="submission" date="2020-01" db="EMBL/GenBank/DDBJ databases">
        <authorList>
            <person name="Seo Y.L."/>
        </authorList>
    </citation>
    <scope>NUCLEOTIDE SEQUENCE</scope>
    <source>
        <strain evidence="3">R11</strain>
    </source>
</reference>